<dbReference type="PANTHER" id="PTHR47691:SF3">
    <property type="entry name" value="HTH-TYPE TRANSCRIPTIONAL REGULATOR RV0890C-RELATED"/>
    <property type="match status" value="1"/>
</dbReference>
<dbReference type="SUPFAM" id="SSF48452">
    <property type="entry name" value="TPR-like"/>
    <property type="match status" value="1"/>
</dbReference>
<keyword evidence="3" id="KW-0472">Membrane</keyword>
<dbReference type="Proteomes" id="UP000244090">
    <property type="component" value="Unassembled WGS sequence"/>
</dbReference>
<feature type="repeat" description="TPR" evidence="1">
    <location>
        <begin position="589"/>
        <end position="622"/>
    </location>
</feature>
<comment type="caution">
    <text evidence="5">The sequence shown here is derived from an EMBL/GenBank/DDBJ whole genome shotgun (WGS) entry which is preliminary data.</text>
</comment>
<dbReference type="AlphaFoldDB" id="A0A2T6BTZ3"/>
<keyword evidence="3" id="KW-0812">Transmembrane</keyword>
<proteinExistence type="predicted"/>
<dbReference type="EMBL" id="QBKT01000009">
    <property type="protein sequence ID" value="PTX59457.1"/>
    <property type="molecule type" value="Genomic_DNA"/>
</dbReference>
<dbReference type="Gene3D" id="1.25.40.10">
    <property type="entry name" value="Tetratricopeptide repeat domain"/>
    <property type="match status" value="2"/>
</dbReference>
<dbReference type="PRINTS" id="PR00364">
    <property type="entry name" value="DISEASERSIST"/>
</dbReference>
<protein>
    <submittedName>
        <fullName evidence="5">Putative ATPase</fullName>
    </submittedName>
</protein>
<dbReference type="PROSITE" id="PS50005">
    <property type="entry name" value="TPR"/>
    <property type="match status" value="2"/>
</dbReference>
<dbReference type="InterPro" id="IPR049945">
    <property type="entry name" value="AAA_22"/>
</dbReference>
<evidence type="ECO:0000313" key="6">
    <source>
        <dbReference type="Proteomes" id="UP000244090"/>
    </source>
</evidence>
<sequence>MDSKDIITLVVALIGGIATIVAAIITTRKKDKDNKKLSEDNQKHEDNTDEIETAREKAKELTDFKEYQTNISINGQDFFGRKKDLHEVKSLFLNSKKRLITITGTGGIGKTRFSKEIGLDLQKNYSGGVWFVDLTETTTISGIAYEIFEVFDRRHSSNQTTDTHAVIELLNHRGKTLLILDNFEQIVELSNQSITYWLDKLPDVDFLVTSRTPLKIAIEQQFQLSPLEIPDKNETDYEKIVENNSVKLFTCISKRVYPNFTLQENDINTLNSIVSYLEGLPLAIVIVASRIKYSNLENIEKELSNILNLSQRNRDTHEKHQTLYDTVLWSFNLLKEVEKEVFLKLKVFKDGFTLNSIKKIVLKNDDRLIDILDSLIENSLIYTDRTEQELRYKILIPIQEFINKKSEVYFQKKILNALEKEYCNFFYNLSIKHRSTLNTRSSIDALSFEMENILHTQDLYIKNFEYEKAAETILIFVEVLTLKGPTSLRIPRLKKSYDTLSDKHTETSGKLKLELIKTHLSRGEWSLAESLIYKLLENNQYLENIFEKAKVFMLLSTIASNYGFLKRSIYFRIKASEIFKMTESSVQLAECYIGLGASNERLKNYEDAMNYFSLAEEIAKSENNQVLSIKIHNRKGLAFWHHGKPSLGLKEINAALRLSNLMGNNLLFAANTTNKGLILSDLNRIDESLEYFEIAETFHRELRTLHWASVNYGGWGRSLILKNNNLQTRKAIDYIKNSEKIAREVYYPEDLAMSLGDLGRAYLQLEEWRNAYEAVSEAIYLERKMGATDEHRHFCNLVVFGQCCFILDKKIELWETITRANDLINVIGIDENYPIRKAAMDFLKLKELSLKSKFPILSETPIVLKNLNLSSKFFSNLPNLIKKVSKNEMYEYPWFLIEDSLKERNIKSIKLFGYGSLINKASASKTINTKSVNEYTLASGLGFKRLLNYNMPDEVRKRSLYNNPIGELYNGLFNVEYTGSVNDLLNGVMIDVTVDEFENLRKREIGYDLLPIVCIPHDKETDEYVLAYTLSCSDRKWGERNLLNKKLLPHKTYVDLCKEGAKKISKEFYEEFLRTSYLADGKTTLQDYKFPIR</sequence>
<evidence type="ECO:0000256" key="3">
    <source>
        <dbReference type="SAM" id="Phobius"/>
    </source>
</evidence>
<evidence type="ECO:0000256" key="2">
    <source>
        <dbReference type="SAM" id="MobiDB-lite"/>
    </source>
</evidence>
<feature type="domain" description="ORC1/DEAH AAA+ ATPase" evidence="4">
    <location>
        <begin position="95"/>
        <end position="204"/>
    </location>
</feature>
<dbReference type="RefSeq" id="WP_108116110.1">
    <property type="nucleotide sequence ID" value="NZ_QBKT01000009.1"/>
</dbReference>
<keyword evidence="1" id="KW-0802">TPR repeat</keyword>
<accession>A0A2T6BTZ3</accession>
<dbReference type="InterPro" id="IPR011990">
    <property type="entry name" value="TPR-like_helical_dom_sf"/>
</dbReference>
<organism evidence="5 6">
    <name type="scientific">Kordia periserrulae</name>
    <dbReference type="NCBI Taxonomy" id="701523"/>
    <lineage>
        <taxon>Bacteria</taxon>
        <taxon>Pseudomonadati</taxon>
        <taxon>Bacteroidota</taxon>
        <taxon>Flavobacteriia</taxon>
        <taxon>Flavobacteriales</taxon>
        <taxon>Flavobacteriaceae</taxon>
        <taxon>Kordia</taxon>
    </lineage>
</organism>
<dbReference type="SUPFAM" id="SSF52540">
    <property type="entry name" value="P-loop containing nucleoside triphosphate hydrolases"/>
    <property type="match status" value="1"/>
</dbReference>
<feature type="region of interest" description="Disordered" evidence="2">
    <location>
        <begin position="32"/>
        <end position="51"/>
    </location>
</feature>
<dbReference type="OrthoDB" id="1496129at2"/>
<feature type="transmembrane region" description="Helical" evidence="3">
    <location>
        <begin position="6"/>
        <end position="26"/>
    </location>
</feature>
<dbReference type="Gene3D" id="3.40.50.300">
    <property type="entry name" value="P-loop containing nucleotide triphosphate hydrolases"/>
    <property type="match status" value="1"/>
</dbReference>
<evidence type="ECO:0000256" key="1">
    <source>
        <dbReference type="PROSITE-ProRule" id="PRU00339"/>
    </source>
</evidence>
<dbReference type="PANTHER" id="PTHR47691">
    <property type="entry name" value="REGULATOR-RELATED"/>
    <property type="match status" value="1"/>
</dbReference>
<reference evidence="5 6" key="1">
    <citation type="submission" date="2018-04" db="EMBL/GenBank/DDBJ databases">
        <title>Genomic Encyclopedia of Archaeal and Bacterial Type Strains, Phase II (KMG-II): from individual species to whole genera.</title>
        <authorList>
            <person name="Goeker M."/>
        </authorList>
    </citation>
    <scope>NUCLEOTIDE SEQUENCE [LARGE SCALE GENOMIC DNA]</scope>
    <source>
        <strain evidence="5 6">DSM 25731</strain>
    </source>
</reference>
<evidence type="ECO:0000313" key="5">
    <source>
        <dbReference type="EMBL" id="PTX59457.1"/>
    </source>
</evidence>
<dbReference type="SMART" id="SM00028">
    <property type="entry name" value="TPR"/>
    <property type="match status" value="4"/>
</dbReference>
<keyword evidence="3" id="KW-1133">Transmembrane helix</keyword>
<dbReference type="InterPro" id="IPR027417">
    <property type="entry name" value="P-loop_NTPase"/>
</dbReference>
<dbReference type="GO" id="GO:0043531">
    <property type="term" value="F:ADP binding"/>
    <property type="evidence" value="ECO:0007669"/>
    <property type="project" value="InterPro"/>
</dbReference>
<gene>
    <name evidence="5" type="ORF">C8N46_10945</name>
</gene>
<evidence type="ECO:0000259" key="4">
    <source>
        <dbReference type="Pfam" id="PF13401"/>
    </source>
</evidence>
<dbReference type="Pfam" id="PF13401">
    <property type="entry name" value="AAA_22"/>
    <property type="match status" value="1"/>
</dbReference>
<name>A0A2T6BTZ3_9FLAO</name>
<dbReference type="Gene3D" id="3.10.490.10">
    <property type="entry name" value="Gamma-glutamyl cyclotransferase-like"/>
    <property type="match status" value="1"/>
</dbReference>
<feature type="repeat" description="TPR" evidence="1">
    <location>
        <begin position="752"/>
        <end position="785"/>
    </location>
</feature>
<dbReference type="InterPro" id="IPR019734">
    <property type="entry name" value="TPR_rpt"/>
</dbReference>
<keyword evidence="6" id="KW-1185">Reference proteome</keyword>